<dbReference type="EMBL" id="KF452235">
    <property type="protein sequence ID" value="AHA31819.1"/>
    <property type="molecule type" value="mRNA"/>
</dbReference>
<protein>
    <submittedName>
        <fullName evidence="2">Granulin-like protein</fullName>
    </submittedName>
</protein>
<name>U6BG37_PECGU</name>
<feature type="chain" id="PRO_5011977396" evidence="1">
    <location>
        <begin position="16"/>
        <end position="68"/>
    </location>
</feature>
<reference evidence="2" key="1">
    <citation type="submission" date="2013-07" db="EMBL/GenBank/DDBJ databases">
        <authorList>
            <person name="Schiller A.D."/>
            <person name="Rackow A.R."/>
            <person name="Miller C.S."/>
            <person name="Rohr K.E."/>
            <person name="Dean M.A."/>
        </authorList>
    </citation>
    <scope>NUCLEOTIDE SEQUENCE</scope>
</reference>
<feature type="signal peptide" evidence="1">
    <location>
        <begin position="1"/>
        <end position="15"/>
    </location>
</feature>
<sequence>MRFVVALLVIALVAAQDCGDLTVCDGGCCPAEAPVCCTGFGTCCPAGATCGPEGAACWSETTSERAYF</sequence>
<evidence type="ECO:0000256" key="1">
    <source>
        <dbReference type="SAM" id="SignalP"/>
    </source>
</evidence>
<accession>U6BG37</accession>
<organism evidence="2">
    <name type="scientific">Pectinaria gouldii</name>
    <name type="common">Trumpet worm</name>
    <name type="synonym">Ice-cream cone worm</name>
    <dbReference type="NCBI Taxonomy" id="260746"/>
    <lineage>
        <taxon>Eukaryota</taxon>
        <taxon>Metazoa</taxon>
        <taxon>Spiralia</taxon>
        <taxon>Lophotrochozoa</taxon>
        <taxon>Annelida</taxon>
        <taxon>Polychaeta</taxon>
        <taxon>Sedentaria</taxon>
        <taxon>Canalipalpata</taxon>
        <taxon>Terebellida</taxon>
        <taxon>Terebelliformia</taxon>
        <taxon>Pectinariidae</taxon>
        <taxon>Pectinaria</taxon>
    </lineage>
</organism>
<keyword evidence="1" id="KW-0732">Signal</keyword>
<proteinExistence type="evidence at transcript level"/>
<evidence type="ECO:0000313" key="2">
    <source>
        <dbReference type="EMBL" id="AHA31819.1"/>
    </source>
</evidence>
<dbReference type="AlphaFoldDB" id="U6BG37"/>